<dbReference type="STRING" id="136037.A0A067RMC9"/>
<dbReference type="SUPFAM" id="SSF46565">
    <property type="entry name" value="Chaperone J-domain"/>
    <property type="match status" value="1"/>
</dbReference>
<proteinExistence type="predicted"/>
<sequence length="172" mass="19436">MTSVDTILNYARTEEEDFYGILGCDETATTEQITAEYKVQALQYHPDKNEGNKGAEEKFQKLKEAKETLCDPEKRSNYDKWRKSGIAISYKQWLGMKEHVHASMHWSTFKTKDRMLPEPGAAGAVRGGGPTTAAQRRASEGGANIHWGGRDNVQWDSEASSEVVNKFRNYEI</sequence>
<dbReference type="SMART" id="SM00271">
    <property type="entry name" value="DnaJ"/>
    <property type="match status" value="1"/>
</dbReference>
<reference evidence="5 6" key="1">
    <citation type="journal article" date="2014" name="Nat. Commun.">
        <title>Molecular traces of alternative social organization in a termite genome.</title>
        <authorList>
            <person name="Terrapon N."/>
            <person name="Li C."/>
            <person name="Robertson H.M."/>
            <person name="Ji L."/>
            <person name="Meng X."/>
            <person name="Booth W."/>
            <person name="Chen Z."/>
            <person name="Childers C.P."/>
            <person name="Glastad K.M."/>
            <person name="Gokhale K."/>
            <person name="Gowin J."/>
            <person name="Gronenberg W."/>
            <person name="Hermansen R.A."/>
            <person name="Hu H."/>
            <person name="Hunt B.G."/>
            <person name="Huylmans A.K."/>
            <person name="Khalil S.M."/>
            <person name="Mitchell R.D."/>
            <person name="Munoz-Torres M.C."/>
            <person name="Mustard J.A."/>
            <person name="Pan H."/>
            <person name="Reese J.T."/>
            <person name="Scharf M.E."/>
            <person name="Sun F."/>
            <person name="Vogel H."/>
            <person name="Xiao J."/>
            <person name="Yang W."/>
            <person name="Yang Z."/>
            <person name="Yang Z."/>
            <person name="Zhou J."/>
            <person name="Zhu J."/>
            <person name="Brent C.S."/>
            <person name="Elsik C.G."/>
            <person name="Goodisman M.A."/>
            <person name="Liberles D.A."/>
            <person name="Roe R.M."/>
            <person name="Vargo E.L."/>
            <person name="Vilcinskas A."/>
            <person name="Wang J."/>
            <person name="Bornberg-Bauer E."/>
            <person name="Korb J."/>
            <person name="Zhang G."/>
            <person name="Liebig J."/>
        </authorList>
    </citation>
    <scope>NUCLEOTIDE SEQUENCE [LARGE SCALE GENOMIC DNA]</scope>
    <source>
        <tissue evidence="5">Whole organism</tissue>
    </source>
</reference>
<dbReference type="InterPro" id="IPR029827">
    <property type="entry name" value="JDP1-like"/>
</dbReference>
<keyword evidence="1" id="KW-0143">Chaperone</keyword>
<dbReference type="AlphaFoldDB" id="A0A067RMC9"/>
<evidence type="ECO:0000256" key="2">
    <source>
        <dbReference type="ARBA" id="ARBA00073114"/>
    </source>
</evidence>
<feature type="region of interest" description="Disordered" evidence="3">
    <location>
        <begin position="121"/>
        <end position="151"/>
    </location>
</feature>
<dbReference type="InParanoid" id="A0A067RMC9"/>
<dbReference type="eggNOG" id="KOG0691">
    <property type="taxonomic scope" value="Eukaryota"/>
</dbReference>
<dbReference type="EMBL" id="KK852425">
    <property type="protein sequence ID" value="KDR24153.1"/>
    <property type="molecule type" value="Genomic_DNA"/>
</dbReference>
<dbReference type="FunCoup" id="A0A067RMC9">
    <property type="interactions" value="245"/>
</dbReference>
<dbReference type="PROSITE" id="PS50076">
    <property type="entry name" value="DNAJ_2"/>
    <property type="match status" value="1"/>
</dbReference>
<dbReference type="Gene3D" id="1.10.287.110">
    <property type="entry name" value="DnaJ domain"/>
    <property type="match status" value="1"/>
</dbReference>
<dbReference type="OrthoDB" id="436519at2759"/>
<keyword evidence="6" id="KW-1185">Reference proteome</keyword>
<dbReference type="InterPro" id="IPR001623">
    <property type="entry name" value="DnaJ_domain"/>
</dbReference>
<evidence type="ECO:0000313" key="5">
    <source>
        <dbReference type="EMBL" id="KDR24153.1"/>
    </source>
</evidence>
<protein>
    <recommendedName>
        <fullName evidence="2 4">J domain-containing protein</fullName>
    </recommendedName>
</protein>
<dbReference type="FunFam" id="1.10.287.110:FF:000049">
    <property type="entry name" value="DnaJ homolog subfamily C member 12"/>
    <property type="match status" value="1"/>
</dbReference>
<dbReference type="PANTHER" id="PTHR44500:SF1">
    <property type="entry name" value="DNAJ HOMOLOG SUBFAMILY C MEMBER 12"/>
    <property type="match status" value="1"/>
</dbReference>
<dbReference type="CDD" id="cd06257">
    <property type="entry name" value="DnaJ"/>
    <property type="match status" value="1"/>
</dbReference>
<evidence type="ECO:0000259" key="4">
    <source>
        <dbReference type="PROSITE" id="PS50076"/>
    </source>
</evidence>
<name>A0A067RMC9_ZOONE</name>
<dbReference type="PANTHER" id="PTHR44500">
    <property type="entry name" value="DNAJ HOMOLOG SUBFAMILY C MEMBER 12"/>
    <property type="match status" value="1"/>
</dbReference>
<dbReference type="Proteomes" id="UP000027135">
    <property type="component" value="Unassembled WGS sequence"/>
</dbReference>
<dbReference type="InterPro" id="IPR036869">
    <property type="entry name" value="J_dom_sf"/>
</dbReference>
<evidence type="ECO:0000256" key="1">
    <source>
        <dbReference type="ARBA" id="ARBA00023186"/>
    </source>
</evidence>
<accession>A0A067RMC9</accession>
<organism evidence="5 6">
    <name type="scientific">Zootermopsis nevadensis</name>
    <name type="common">Dampwood termite</name>
    <dbReference type="NCBI Taxonomy" id="136037"/>
    <lineage>
        <taxon>Eukaryota</taxon>
        <taxon>Metazoa</taxon>
        <taxon>Ecdysozoa</taxon>
        <taxon>Arthropoda</taxon>
        <taxon>Hexapoda</taxon>
        <taxon>Insecta</taxon>
        <taxon>Pterygota</taxon>
        <taxon>Neoptera</taxon>
        <taxon>Polyneoptera</taxon>
        <taxon>Dictyoptera</taxon>
        <taxon>Blattodea</taxon>
        <taxon>Blattoidea</taxon>
        <taxon>Termitoidae</taxon>
        <taxon>Termopsidae</taxon>
        <taxon>Zootermopsis</taxon>
    </lineage>
</organism>
<gene>
    <name evidence="5" type="ORF">L798_08981</name>
</gene>
<feature type="domain" description="J" evidence="4">
    <location>
        <begin position="17"/>
        <end position="82"/>
    </location>
</feature>
<evidence type="ECO:0000256" key="3">
    <source>
        <dbReference type="SAM" id="MobiDB-lite"/>
    </source>
</evidence>
<dbReference type="GO" id="GO:0005737">
    <property type="term" value="C:cytoplasm"/>
    <property type="evidence" value="ECO:0007669"/>
    <property type="project" value="TreeGrafter"/>
</dbReference>
<dbReference type="OMA" id="HWAVRDK"/>
<dbReference type="Pfam" id="PF00226">
    <property type="entry name" value="DnaJ"/>
    <property type="match status" value="1"/>
</dbReference>
<evidence type="ECO:0000313" key="6">
    <source>
        <dbReference type="Proteomes" id="UP000027135"/>
    </source>
</evidence>
<dbReference type="PRINTS" id="PR00625">
    <property type="entry name" value="JDOMAIN"/>
</dbReference>